<sequence>MNQKPAHEIRNGSIKATIWLNDSKGKPRHTVTVNRSFKSGDAWRQSGSFHRSDISKLITTLTEAEAWIALIEPTAAE</sequence>
<dbReference type="RefSeq" id="WP_138085694.1">
    <property type="nucleotide sequence ID" value="NZ_VAUV01000005.1"/>
</dbReference>
<reference evidence="1 2" key="1">
    <citation type="submission" date="2019-05" db="EMBL/GenBank/DDBJ databases">
        <title>Verrucobacter flavum gen. nov., sp. nov. a new member of the family Verrucomicrobiaceae.</title>
        <authorList>
            <person name="Szuroczki S."/>
            <person name="Abbaszade G."/>
            <person name="Szabo A."/>
            <person name="Felfoldi T."/>
            <person name="Schumann P."/>
            <person name="Boka K."/>
            <person name="Keki Z."/>
            <person name="Toumi M."/>
            <person name="Toth E."/>
        </authorList>
    </citation>
    <scope>NUCLEOTIDE SEQUENCE [LARGE SCALE GENOMIC DNA]</scope>
    <source>
        <strain evidence="1 2">MG-N-17</strain>
    </source>
</reference>
<accession>A0A5R8KGW7</accession>
<dbReference type="EMBL" id="VAUV01000005">
    <property type="protein sequence ID" value="TLD71481.1"/>
    <property type="molecule type" value="Genomic_DNA"/>
</dbReference>
<protein>
    <submittedName>
        <fullName evidence="1">Uncharacterized protein</fullName>
    </submittedName>
</protein>
<gene>
    <name evidence="1" type="ORF">FEM03_08120</name>
</gene>
<dbReference type="OrthoDB" id="9797435at2"/>
<organism evidence="1 2">
    <name type="scientific">Phragmitibacter flavus</name>
    <dbReference type="NCBI Taxonomy" id="2576071"/>
    <lineage>
        <taxon>Bacteria</taxon>
        <taxon>Pseudomonadati</taxon>
        <taxon>Verrucomicrobiota</taxon>
        <taxon>Verrucomicrobiia</taxon>
        <taxon>Verrucomicrobiales</taxon>
        <taxon>Verrucomicrobiaceae</taxon>
        <taxon>Phragmitibacter</taxon>
    </lineage>
</organism>
<evidence type="ECO:0000313" key="1">
    <source>
        <dbReference type="EMBL" id="TLD71481.1"/>
    </source>
</evidence>
<dbReference type="Proteomes" id="UP000306196">
    <property type="component" value="Unassembled WGS sequence"/>
</dbReference>
<name>A0A5R8KGW7_9BACT</name>
<proteinExistence type="predicted"/>
<evidence type="ECO:0000313" key="2">
    <source>
        <dbReference type="Proteomes" id="UP000306196"/>
    </source>
</evidence>
<keyword evidence="2" id="KW-1185">Reference proteome</keyword>
<dbReference type="AlphaFoldDB" id="A0A5R8KGW7"/>
<comment type="caution">
    <text evidence="1">The sequence shown here is derived from an EMBL/GenBank/DDBJ whole genome shotgun (WGS) entry which is preliminary data.</text>
</comment>